<dbReference type="AlphaFoldDB" id="B9JM52"/>
<dbReference type="GO" id="GO:0003700">
    <property type="term" value="F:DNA-binding transcription factor activity"/>
    <property type="evidence" value="ECO:0007669"/>
    <property type="project" value="InterPro"/>
</dbReference>
<dbReference type="GO" id="GO:0003677">
    <property type="term" value="F:DNA binding"/>
    <property type="evidence" value="ECO:0007669"/>
    <property type="project" value="UniProtKB-KW"/>
</dbReference>
<dbReference type="KEGG" id="ara:Arad_7217"/>
<dbReference type="Gene3D" id="1.10.10.10">
    <property type="entry name" value="Winged helix-like DNA-binding domain superfamily/Winged helix DNA-binding domain"/>
    <property type="match status" value="1"/>
</dbReference>
<keyword evidence="3" id="KW-0804">Transcription</keyword>
<keyword evidence="1" id="KW-0805">Transcription regulation</keyword>
<dbReference type="RefSeq" id="WP_007689021.1">
    <property type="nucleotide sequence ID" value="NC_011983.1"/>
</dbReference>
<dbReference type="Gene3D" id="1.20.120.530">
    <property type="entry name" value="GntR ligand-binding domain-like"/>
    <property type="match status" value="1"/>
</dbReference>
<dbReference type="EMBL" id="CP000629">
    <property type="protein sequence ID" value="ACM28766.1"/>
    <property type="molecule type" value="Genomic_DNA"/>
</dbReference>
<dbReference type="PANTHER" id="PTHR43537:SF20">
    <property type="entry name" value="HTH-TYPE TRANSCRIPTIONAL REPRESSOR GLAR"/>
    <property type="match status" value="1"/>
</dbReference>
<dbReference type="InterPro" id="IPR008920">
    <property type="entry name" value="TF_FadR/GntR_C"/>
</dbReference>
<evidence type="ECO:0000256" key="3">
    <source>
        <dbReference type="ARBA" id="ARBA00023163"/>
    </source>
</evidence>
<dbReference type="Pfam" id="PF00392">
    <property type="entry name" value="GntR"/>
    <property type="match status" value="1"/>
</dbReference>
<gene>
    <name evidence="5" type="ordered locus">Arad_7217</name>
</gene>
<dbReference type="HOGENOM" id="CLU_017584_5_3_5"/>
<proteinExistence type="predicted"/>
<dbReference type="InterPro" id="IPR011711">
    <property type="entry name" value="GntR_C"/>
</dbReference>
<sequence length="225" mass="25264">MQDADTARGKQTIAEDVYHRIRGDIISGKLSPGMTLRSDWMREQYSVGISPLREALTRLSSERLIVAESQKGFRVAPIDASEVIDVLETRIMVETKALRRSIELGSVEWEGRILSAYHIMSRNKIPLVGATGTEQWVASHRNFHMVLLSASGSAWLLHLARLLFDQSERYRAVRAARAEGGNLARDIDLEHKRILDATLARDADMACNALIEHYTRTTNAVLKVL</sequence>
<evidence type="ECO:0000313" key="6">
    <source>
        <dbReference type="Proteomes" id="UP000001600"/>
    </source>
</evidence>
<dbReference type="STRING" id="311403.Arad_7217"/>
<dbReference type="SMART" id="SM00895">
    <property type="entry name" value="FCD"/>
    <property type="match status" value="1"/>
</dbReference>
<dbReference type="eggNOG" id="COG1802">
    <property type="taxonomic scope" value="Bacteria"/>
</dbReference>
<accession>B9JM52</accession>
<evidence type="ECO:0000256" key="2">
    <source>
        <dbReference type="ARBA" id="ARBA00023125"/>
    </source>
</evidence>
<reference evidence="5 6" key="1">
    <citation type="journal article" date="2009" name="J. Bacteriol.">
        <title>Genome sequences of three Agrobacterium biovars help elucidate the evolution of multichromosome genomes in bacteria.</title>
        <authorList>
            <person name="Slater S.C."/>
            <person name="Goldman B.S."/>
            <person name="Goodner B."/>
            <person name="Setubal J.C."/>
            <person name="Farrand S.K."/>
            <person name="Nester E.W."/>
            <person name="Burr T.J."/>
            <person name="Banta L."/>
            <person name="Dickerman A.W."/>
            <person name="Paulsen I."/>
            <person name="Otten L."/>
            <person name="Suen G."/>
            <person name="Welch R."/>
            <person name="Almeida N.F."/>
            <person name="Arnold F."/>
            <person name="Burton O.T."/>
            <person name="Du Z."/>
            <person name="Ewing A."/>
            <person name="Godsy E."/>
            <person name="Heisel S."/>
            <person name="Houmiel K.L."/>
            <person name="Jhaveri J."/>
            <person name="Lu J."/>
            <person name="Miller N.M."/>
            <person name="Norton S."/>
            <person name="Chen Q."/>
            <person name="Phoolcharoen W."/>
            <person name="Ohlin V."/>
            <person name="Ondrusek D."/>
            <person name="Pride N."/>
            <person name="Stricklin S.L."/>
            <person name="Sun J."/>
            <person name="Wheeler C."/>
            <person name="Wilson L."/>
            <person name="Zhu H."/>
            <person name="Wood D.W."/>
        </authorList>
    </citation>
    <scope>NUCLEOTIDE SEQUENCE [LARGE SCALE GENOMIC DNA]</scope>
    <source>
        <strain evidence="6">K84 / ATCC BAA-868</strain>
    </source>
</reference>
<dbReference type="InterPro" id="IPR000524">
    <property type="entry name" value="Tscrpt_reg_HTH_GntR"/>
</dbReference>
<name>B9JM52_RHIR8</name>
<evidence type="ECO:0000313" key="5">
    <source>
        <dbReference type="EMBL" id="ACM28766.1"/>
    </source>
</evidence>
<dbReference type="SMART" id="SM00345">
    <property type="entry name" value="HTH_GNTR"/>
    <property type="match status" value="1"/>
</dbReference>
<dbReference type="PROSITE" id="PS50949">
    <property type="entry name" value="HTH_GNTR"/>
    <property type="match status" value="1"/>
</dbReference>
<dbReference type="InterPro" id="IPR036388">
    <property type="entry name" value="WH-like_DNA-bd_sf"/>
</dbReference>
<protein>
    <submittedName>
        <fullName evidence="5">Transcriptional regulator protein</fullName>
    </submittedName>
</protein>
<organism evidence="5 6">
    <name type="scientific">Rhizobium rhizogenes (strain K84 / ATCC BAA-868)</name>
    <name type="common">Agrobacterium radiobacter</name>
    <dbReference type="NCBI Taxonomy" id="311403"/>
    <lineage>
        <taxon>Bacteria</taxon>
        <taxon>Pseudomonadati</taxon>
        <taxon>Pseudomonadota</taxon>
        <taxon>Alphaproteobacteria</taxon>
        <taxon>Hyphomicrobiales</taxon>
        <taxon>Rhizobiaceae</taxon>
        <taxon>Rhizobium/Agrobacterium group</taxon>
        <taxon>Rhizobium</taxon>
    </lineage>
</organism>
<dbReference type="SUPFAM" id="SSF46785">
    <property type="entry name" value="Winged helix' DNA-binding domain"/>
    <property type="match status" value="1"/>
</dbReference>
<dbReference type="SUPFAM" id="SSF48008">
    <property type="entry name" value="GntR ligand-binding domain-like"/>
    <property type="match status" value="1"/>
</dbReference>
<dbReference type="Pfam" id="PF07729">
    <property type="entry name" value="FCD"/>
    <property type="match status" value="1"/>
</dbReference>
<dbReference type="PANTHER" id="PTHR43537">
    <property type="entry name" value="TRANSCRIPTIONAL REGULATOR, GNTR FAMILY"/>
    <property type="match status" value="1"/>
</dbReference>
<dbReference type="InterPro" id="IPR036390">
    <property type="entry name" value="WH_DNA-bd_sf"/>
</dbReference>
<evidence type="ECO:0000256" key="1">
    <source>
        <dbReference type="ARBA" id="ARBA00023015"/>
    </source>
</evidence>
<keyword evidence="2" id="KW-0238">DNA-binding</keyword>
<feature type="domain" description="HTH gntR-type" evidence="4">
    <location>
        <begin position="11"/>
        <end position="78"/>
    </location>
</feature>
<evidence type="ECO:0000259" key="4">
    <source>
        <dbReference type="PROSITE" id="PS50949"/>
    </source>
</evidence>
<dbReference type="Proteomes" id="UP000001600">
    <property type="component" value="Chromosome 2"/>
</dbReference>